<organism evidence="2 3">
    <name type="scientific">Phakopsora pachyrhizi</name>
    <name type="common">Asian soybean rust disease fungus</name>
    <dbReference type="NCBI Taxonomy" id="170000"/>
    <lineage>
        <taxon>Eukaryota</taxon>
        <taxon>Fungi</taxon>
        <taxon>Dikarya</taxon>
        <taxon>Basidiomycota</taxon>
        <taxon>Pucciniomycotina</taxon>
        <taxon>Pucciniomycetes</taxon>
        <taxon>Pucciniales</taxon>
        <taxon>Phakopsoraceae</taxon>
        <taxon>Phakopsora</taxon>
    </lineage>
</organism>
<sequence>MSGGTRGALRMQQNLNNPQPVDQPLREEDIQMNPPEQNPNLQQPIVPPQINNDVPQGIHQNNRAQDNPDPDGQQNPAQALANVPAEINNTANQPCVNTERHKDISGNEVADWLFKLATFDTDNLQPLADSSLTHPLSLSVLRIWCRAKFKFMADSTKHTKWHKAFF</sequence>
<protein>
    <submittedName>
        <fullName evidence="2">Uncharacterized protein</fullName>
    </submittedName>
</protein>
<feature type="region of interest" description="Disordered" evidence="1">
    <location>
        <begin position="1"/>
        <end position="83"/>
    </location>
</feature>
<proteinExistence type="predicted"/>
<keyword evidence="3" id="KW-1185">Reference proteome</keyword>
<evidence type="ECO:0000256" key="1">
    <source>
        <dbReference type="SAM" id="MobiDB-lite"/>
    </source>
</evidence>
<dbReference type="EMBL" id="CALTRL010002716">
    <property type="protein sequence ID" value="CAH7676522.1"/>
    <property type="molecule type" value="Genomic_DNA"/>
</dbReference>
<gene>
    <name evidence="2" type="ORF">PPACK8108_LOCUS11663</name>
</gene>
<feature type="compositionally biased region" description="Polar residues" evidence="1">
    <location>
        <begin position="49"/>
        <end position="65"/>
    </location>
</feature>
<comment type="caution">
    <text evidence="2">The sequence shown here is derived from an EMBL/GenBank/DDBJ whole genome shotgun (WGS) entry which is preliminary data.</text>
</comment>
<evidence type="ECO:0000313" key="3">
    <source>
        <dbReference type="Proteomes" id="UP001153365"/>
    </source>
</evidence>
<dbReference type="Proteomes" id="UP001153365">
    <property type="component" value="Unassembled WGS sequence"/>
</dbReference>
<reference evidence="2" key="1">
    <citation type="submission" date="2022-06" db="EMBL/GenBank/DDBJ databases">
        <authorList>
            <consortium name="SYNGENTA / RWTH Aachen University"/>
        </authorList>
    </citation>
    <scope>NUCLEOTIDE SEQUENCE</scope>
</reference>
<evidence type="ECO:0000313" key="2">
    <source>
        <dbReference type="EMBL" id="CAH7676522.1"/>
    </source>
</evidence>
<name>A0AAV0B2H8_PHAPC</name>
<feature type="compositionally biased region" description="Low complexity" evidence="1">
    <location>
        <begin position="31"/>
        <end position="44"/>
    </location>
</feature>
<accession>A0AAV0B2H8</accession>
<dbReference type="AlphaFoldDB" id="A0AAV0B2H8"/>
<feature type="compositionally biased region" description="Polar residues" evidence="1">
    <location>
        <begin position="11"/>
        <end position="20"/>
    </location>
</feature>